<proteinExistence type="predicted"/>
<dbReference type="EMBL" id="JADFTS010000009">
    <property type="protein sequence ID" value="KAF9588643.1"/>
    <property type="molecule type" value="Genomic_DNA"/>
</dbReference>
<dbReference type="InterPro" id="IPR052308">
    <property type="entry name" value="PPR_domain-containing"/>
</dbReference>
<evidence type="ECO:0000313" key="2">
    <source>
        <dbReference type="EMBL" id="KAF9588643.1"/>
    </source>
</evidence>
<protein>
    <submittedName>
        <fullName evidence="2">Uncharacterized protein</fullName>
    </submittedName>
</protein>
<dbReference type="PANTHER" id="PTHR47937">
    <property type="entry name" value="PLASTID TRANSCRIPTIONALLY ACTIVE CHROMOSOME 2-LIKE PROTEIN"/>
    <property type="match status" value="1"/>
</dbReference>
<gene>
    <name evidence="2" type="ORF">IFM89_014181</name>
</gene>
<dbReference type="PANTHER" id="PTHR47937:SF2">
    <property type="entry name" value="PENTATRICOPEPTIDE (PPR) REPEAT-CONTAINING PROTEIN, PF01535'-RELATED"/>
    <property type="match status" value="1"/>
</dbReference>
<name>A0A835H0S1_9MAGN</name>
<accession>A0A835H0S1</accession>
<feature type="compositionally biased region" description="Basic and acidic residues" evidence="1">
    <location>
        <begin position="56"/>
        <end position="69"/>
    </location>
</feature>
<feature type="region of interest" description="Disordered" evidence="1">
    <location>
        <begin position="53"/>
        <end position="93"/>
    </location>
</feature>
<dbReference type="AlphaFoldDB" id="A0A835H0S1"/>
<reference evidence="2 3" key="1">
    <citation type="submission" date="2020-10" db="EMBL/GenBank/DDBJ databases">
        <title>The Coptis chinensis genome and diversification of protoberbering-type alkaloids.</title>
        <authorList>
            <person name="Wang B."/>
            <person name="Shu S."/>
            <person name="Song C."/>
            <person name="Liu Y."/>
        </authorList>
    </citation>
    <scope>NUCLEOTIDE SEQUENCE [LARGE SCALE GENOMIC DNA]</scope>
    <source>
        <strain evidence="2">HL-2020</strain>
        <tissue evidence="2">Leaf</tissue>
    </source>
</reference>
<comment type="caution">
    <text evidence="2">The sequence shown here is derived from an EMBL/GenBank/DDBJ whole genome shotgun (WGS) entry which is preliminary data.</text>
</comment>
<sequence length="110" mass="12237">MTVYRLQSLLRRSSPLSKPTQNTTLASITATFTCSFAYSSAEEAPIERRRCKHRNRIEPPLHALRRDPSAPRPCPDPNAPRLPDSTSALTGPRLSIHNRVQSLICAGDML</sequence>
<evidence type="ECO:0000313" key="3">
    <source>
        <dbReference type="Proteomes" id="UP000631114"/>
    </source>
</evidence>
<evidence type="ECO:0000256" key="1">
    <source>
        <dbReference type="SAM" id="MobiDB-lite"/>
    </source>
</evidence>
<organism evidence="2 3">
    <name type="scientific">Coptis chinensis</name>
    <dbReference type="NCBI Taxonomy" id="261450"/>
    <lineage>
        <taxon>Eukaryota</taxon>
        <taxon>Viridiplantae</taxon>
        <taxon>Streptophyta</taxon>
        <taxon>Embryophyta</taxon>
        <taxon>Tracheophyta</taxon>
        <taxon>Spermatophyta</taxon>
        <taxon>Magnoliopsida</taxon>
        <taxon>Ranunculales</taxon>
        <taxon>Ranunculaceae</taxon>
        <taxon>Coptidoideae</taxon>
        <taxon>Coptis</taxon>
    </lineage>
</organism>
<keyword evidence="3" id="KW-1185">Reference proteome</keyword>
<feature type="compositionally biased region" description="Pro residues" evidence="1">
    <location>
        <begin position="70"/>
        <end position="80"/>
    </location>
</feature>
<dbReference type="Proteomes" id="UP000631114">
    <property type="component" value="Unassembled WGS sequence"/>
</dbReference>